<evidence type="ECO:0000313" key="12">
    <source>
        <dbReference type="Proteomes" id="UP000030706"/>
    </source>
</evidence>
<evidence type="ECO:0000256" key="8">
    <source>
        <dbReference type="ARBA" id="ARBA00023136"/>
    </source>
</evidence>
<dbReference type="EMBL" id="KL584994">
    <property type="protein sequence ID" value="KEQ80938.1"/>
    <property type="molecule type" value="Genomic_DNA"/>
</dbReference>
<feature type="transmembrane region" description="Helical" evidence="10">
    <location>
        <begin position="96"/>
        <end position="117"/>
    </location>
</feature>
<dbReference type="Proteomes" id="UP000030706">
    <property type="component" value="Unassembled WGS sequence"/>
</dbReference>
<dbReference type="Pfam" id="PF09801">
    <property type="entry name" value="SYS1"/>
    <property type="match status" value="1"/>
</dbReference>
<comment type="subcellular location">
    <subcellularLocation>
        <location evidence="1">Golgi apparatus membrane</location>
        <topology evidence="1">Multi-pass membrane protein</topology>
    </subcellularLocation>
</comment>
<dbReference type="InterPro" id="IPR019185">
    <property type="entry name" value="Integral_membrane_SYS1-rel"/>
</dbReference>
<feature type="region of interest" description="Disordered" evidence="9">
    <location>
        <begin position="177"/>
        <end position="203"/>
    </location>
</feature>
<gene>
    <name evidence="11" type="ORF">M438DRAFT_338327</name>
</gene>
<evidence type="ECO:0000256" key="4">
    <source>
        <dbReference type="ARBA" id="ARBA00022692"/>
    </source>
</evidence>
<keyword evidence="6 10" id="KW-1133">Transmembrane helix</keyword>
<evidence type="ECO:0000256" key="2">
    <source>
        <dbReference type="ARBA" id="ARBA00008160"/>
    </source>
</evidence>
<dbReference type="AlphaFoldDB" id="A0A074X6A6"/>
<dbReference type="HOGENOM" id="CLU_081382_0_0_1"/>
<sequence>MPRRRRPARPGALADLAPKRILAQIVVLQLLYYAVAAALILFTTLVAGRDVTADLLLSWRTVRSDVTTGWMLGLCWMMDSLICVIFLLLFIARSKLVPDFAITIHVINLIVTTFYTKELPTQIFWWGLQFCSTGLMIFLGVWACQWRELKPISFGGKGKQPATASDPAAVEEGAGFAREGRGAGSDGAGVYEMVGMPPRDHAA</sequence>
<dbReference type="GO" id="GO:0034067">
    <property type="term" value="P:protein localization to Golgi apparatus"/>
    <property type="evidence" value="ECO:0007669"/>
    <property type="project" value="TreeGrafter"/>
</dbReference>
<dbReference type="RefSeq" id="XP_029757125.1">
    <property type="nucleotide sequence ID" value="XM_029904105.1"/>
</dbReference>
<dbReference type="PANTHER" id="PTHR12952">
    <property type="entry name" value="SYS1"/>
    <property type="match status" value="1"/>
</dbReference>
<evidence type="ECO:0000256" key="3">
    <source>
        <dbReference type="ARBA" id="ARBA00022448"/>
    </source>
</evidence>
<feature type="transmembrane region" description="Helical" evidence="10">
    <location>
        <begin position="68"/>
        <end position="89"/>
    </location>
</feature>
<keyword evidence="8 10" id="KW-0472">Membrane</keyword>
<name>A0A074X6A6_AURPU</name>
<feature type="transmembrane region" description="Helical" evidence="10">
    <location>
        <begin position="123"/>
        <end position="144"/>
    </location>
</feature>
<keyword evidence="5" id="KW-0653">Protein transport</keyword>
<dbReference type="OrthoDB" id="542931at2759"/>
<evidence type="ECO:0000256" key="5">
    <source>
        <dbReference type="ARBA" id="ARBA00022927"/>
    </source>
</evidence>
<comment type="similarity">
    <text evidence="2">Belongs to the SYS1 family.</text>
</comment>
<protein>
    <submittedName>
        <fullName evidence="11">Uncharacterized protein</fullName>
    </submittedName>
</protein>
<keyword evidence="4 10" id="KW-0812">Transmembrane</keyword>
<keyword evidence="7" id="KW-0333">Golgi apparatus</keyword>
<evidence type="ECO:0000256" key="1">
    <source>
        <dbReference type="ARBA" id="ARBA00004653"/>
    </source>
</evidence>
<dbReference type="GeneID" id="40746411"/>
<dbReference type="GO" id="GO:0043001">
    <property type="term" value="P:Golgi to plasma membrane protein transport"/>
    <property type="evidence" value="ECO:0007669"/>
    <property type="project" value="TreeGrafter"/>
</dbReference>
<organism evidence="11 12">
    <name type="scientific">Aureobasidium pullulans EXF-150</name>
    <dbReference type="NCBI Taxonomy" id="1043002"/>
    <lineage>
        <taxon>Eukaryota</taxon>
        <taxon>Fungi</taxon>
        <taxon>Dikarya</taxon>
        <taxon>Ascomycota</taxon>
        <taxon>Pezizomycotina</taxon>
        <taxon>Dothideomycetes</taxon>
        <taxon>Dothideomycetidae</taxon>
        <taxon>Dothideales</taxon>
        <taxon>Saccotheciaceae</taxon>
        <taxon>Aureobasidium</taxon>
    </lineage>
</organism>
<dbReference type="GO" id="GO:0000139">
    <property type="term" value="C:Golgi membrane"/>
    <property type="evidence" value="ECO:0007669"/>
    <property type="project" value="UniProtKB-SubCell"/>
</dbReference>
<keyword evidence="3" id="KW-0813">Transport</keyword>
<dbReference type="GO" id="GO:0005829">
    <property type="term" value="C:cytosol"/>
    <property type="evidence" value="ECO:0007669"/>
    <property type="project" value="GOC"/>
</dbReference>
<dbReference type="PANTHER" id="PTHR12952:SF0">
    <property type="entry name" value="PROTEIN SYS1 HOMOLOG"/>
    <property type="match status" value="1"/>
</dbReference>
<evidence type="ECO:0000256" key="6">
    <source>
        <dbReference type="ARBA" id="ARBA00022989"/>
    </source>
</evidence>
<reference evidence="11 12" key="1">
    <citation type="journal article" date="2014" name="BMC Genomics">
        <title>Genome sequencing of four Aureobasidium pullulans varieties: biotechnological potential, stress tolerance, and description of new species.</title>
        <authorList>
            <person name="Gostin Ar C."/>
            <person name="Ohm R.A."/>
            <person name="Kogej T."/>
            <person name="Sonjak S."/>
            <person name="Turk M."/>
            <person name="Zajc J."/>
            <person name="Zalar P."/>
            <person name="Grube M."/>
            <person name="Sun H."/>
            <person name="Han J."/>
            <person name="Sharma A."/>
            <person name="Chiniquy J."/>
            <person name="Ngan C.Y."/>
            <person name="Lipzen A."/>
            <person name="Barry K."/>
            <person name="Grigoriev I.V."/>
            <person name="Gunde-Cimerman N."/>
        </authorList>
    </citation>
    <scope>NUCLEOTIDE SEQUENCE [LARGE SCALE GENOMIC DNA]</scope>
    <source>
        <strain evidence="11 12">EXF-150</strain>
    </source>
</reference>
<feature type="transmembrane region" description="Helical" evidence="10">
    <location>
        <begin position="21"/>
        <end position="48"/>
    </location>
</feature>
<dbReference type="GO" id="GO:0006895">
    <property type="term" value="P:Golgi to endosome transport"/>
    <property type="evidence" value="ECO:0007669"/>
    <property type="project" value="TreeGrafter"/>
</dbReference>
<evidence type="ECO:0000256" key="9">
    <source>
        <dbReference type="SAM" id="MobiDB-lite"/>
    </source>
</evidence>
<dbReference type="STRING" id="1043002.A0A074X6A6"/>
<evidence type="ECO:0000256" key="10">
    <source>
        <dbReference type="SAM" id="Phobius"/>
    </source>
</evidence>
<proteinExistence type="inferred from homology"/>
<dbReference type="GO" id="GO:0005802">
    <property type="term" value="C:trans-Golgi network"/>
    <property type="evidence" value="ECO:0007669"/>
    <property type="project" value="TreeGrafter"/>
</dbReference>
<evidence type="ECO:0000256" key="7">
    <source>
        <dbReference type="ARBA" id="ARBA00023034"/>
    </source>
</evidence>
<accession>A0A074X6A6</accession>
<evidence type="ECO:0000313" key="11">
    <source>
        <dbReference type="EMBL" id="KEQ80938.1"/>
    </source>
</evidence>
<keyword evidence="12" id="KW-1185">Reference proteome</keyword>